<feature type="compositionally biased region" description="Basic and acidic residues" evidence="1">
    <location>
        <begin position="120"/>
        <end position="129"/>
    </location>
</feature>
<reference evidence="2" key="1">
    <citation type="submission" date="2018-11" db="EMBL/GenBank/DDBJ databases">
        <authorList>
            <consortium name="Pathogen Informatics"/>
        </authorList>
    </citation>
    <scope>NUCLEOTIDE SEQUENCE</scope>
</reference>
<organism evidence="2 3">
    <name type="scientific">Protopolystoma xenopodis</name>
    <dbReference type="NCBI Taxonomy" id="117903"/>
    <lineage>
        <taxon>Eukaryota</taxon>
        <taxon>Metazoa</taxon>
        <taxon>Spiralia</taxon>
        <taxon>Lophotrochozoa</taxon>
        <taxon>Platyhelminthes</taxon>
        <taxon>Monogenea</taxon>
        <taxon>Polyopisthocotylea</taxon>
        <taxon>Polystomatidea</taxon>
        <taxon>Polystomatidae</taxon>
        <taxon>Protopolystoma</taxon>
    </lineage>
</organism>
<gene>
    <name evidence="2" type="ORF">PXEA_LOCUS35779</name>
</gene>
<comment type="caution">
    <text evidence="2">The sequence shown here is derived from an EMBL/GenBank/DDBJ whole genome shotgun (WGS) entry which is preliminary data.</text>
</comment>
<sequence>MPIGLGAAASCLSGSGQSWSQLECRFVRPRLSCSRRSARHLLVRASTAKRWLRARGSSRASSWPPASVERRSRPRSEAGLSRSADRRLEHRFRTSGSVSAGTATTSRSRPRCSSTRRPARGADRRDRPIRSRSLRSSLLRGGAGLGLQWDFNPFDGGHDVCEVVVEVHVDCVKQLYDSLMFFWGGRRTW</sequence>
<feature type="region of interest" description="Disordered" evidence="1">
    <location>
        <begin position="54"/>
        <end position="131"/>
    </location>
</feature>
<evidence type="ECO:0000313" key="2">
    <source>
        <dbReference type="EMBL" id="VEL42339.1"/>
    </source>
</evidence>
<dbReference type="Proteomes" id="UP000784294">
    <property type="component" value="Unassembled WGS sequence"/>
</dbReference>
<feature type="compositionally biased region" description="Low complexity" evidence="1">
    <location>
        <begin position="94"/>
        <end position="116"/>
    </location>
</feature>
<dbReference type="EMBL" id="CAAALY010273877">
    <property type="protein sequence ID" value="VEL42339.1"/>
    <property type="molecule type" value="Genomic_DNA"/>
</dbReference>
<evidence type="ECO:0000256" key="1">
    <source>
        <dbReference type="SAM" id="MobiDB-lite"/>
    </source>
</evidence>
<feature type="compositionally biased region" description="Basic and acidic residues" evidence="1">
    <location>
        <begin position="83"/>
        <end position="92"/>
    </location>
</feature>
<keyword evidence="3" id="KW-1185">Reference proteome</keyword>
<name>A0A448XQC6_9PLAT</name>
<evidence type="ECO:0000313" key="3">
    <source>
        <dbReference type="Proteomes" id="UP000784294"/>
    </source>
</evidence>
<proteinExistence type="predicted"/>
<dbReference type="AlphaFoldDB" id="A0A448XQC6"/>
<protein>
    <submittedName>
        <fullName evidence="2">Uncharacterized protein</fullName>
    </submittedName>
</protein>
<accession>A0A448XQC6</accession>